<evidence type="ECO:0000256" key="4">
    <source>
        <dbReference type="ARBA" id="ARBA00023163"/>
    </source>
</evidence>
<name>A0A0X8P284_ALCXX</name>
<sequence length="170" mass="19386">MGKLPAFSALASLYVDYRPWLVDRLRFRLRNHADAEDLASETFLQVAAARSPCQIAEPKAYLSTIARRLLFHFWRRRELEQAYLQWLALHAGDCAPSPESQALTMEMLLRVDTLLAGLPPAVRAVFLYSQLDGLGYAEIGQRMGLSVRTVQRHFAQALERCLRAQREDRA</sequence>
<evidence type="ECO:0000256" key="1">
    <source>
        <dbReference type="ARBA" id="ARBA00010641"/>
    </source>
</evidence>
<dbReference type="EMBL" id="CP014060">
    <property type="protein sequence ID" value="AMG38581.1"/>
    <property type="molecule type" value="Genomic_DNA"/>
</dbReference>
<dbReference type="GO" id="GO:0003677">
    <property type="term" value="F:DNA binding"/>
    <property type="evidence" value="ECO:0007669"/>
    <property type="project" value="InterPro"/>
</dbReference>
<dbReference type="SUPFAM" id="SSF88659">
    <property type="entry name" value="Sigma3 and sigma4 domains of RNA polymerase sigma factors"/>
    <property type="match status" value="1"/>
</dbReference>
<keyword evidence="3" id="KW-0731">Sigma factor</keyword>
<dbReference type="GO" id="GO:0016987">
    <property type="term" value="F:sigma factor activity"/>
    <property type="evidence" value="ECO:0007669"/>
    <property type="project" value="UniProtKB-KW"/>
</dbReference>
<reference evidence="8" key="1">
    <citation type="submission" date="2015-12" db="EMBL/GenBank/DDBJ databases">
        <title>FDA dAtabase for Regulatory Grade micrObial Sequences (FDA-ARGOS): Supporting development and validation of Infectious Disease Dx tests.</title>
        <authorList>
            <person name="Case J."/>
            <person name="Tallon L."/>
            <person name="Sadzewicz L."/>
            <person name="Sengamalay N."/>
            <person name="Ott S."/>
            <person name="Godinez A."/>
            <person name="Nagaraj S."/>
            <person name="Nadendla S."/>
            <person name="Sichtig H."/>
        </authorList>
    </citation>
    <scope>NUCLEOTIDE SEQUENCE [LARGE SCALE GENOMIC DNA]</scope>
    <source>
        <strain evidence="8">FDAARGOS_147</strain>
    </source>
</reference>
<dbReference type="InterPro" id="IPR013324">
    <property type="entry name" value="RNA_pol_sigma_r3/r4-like"/>
</dbReference>
<dbReference type="AlphaFoldDB" id="A0A0X8P284"/>
<evidence type="ECO:0000313" key="8">
    <source>
        <dbReference type="Proteomes" id="UP000060602"/>
    </source>
</evidence>
<evidence type="ECO:0000259" key="5">
    <source>
        <dbReference type="Pfam" id="PF04542"/>
    </source>
</evidence>
<keyword evidence="4" id="KW-0804">Transcription</keyword>
<proteinExistence type="inferred from homology"/>
<accession>A0A0X8P284</accession>
<dbReference type="SUPFAM" id="SSF88946">
    <property type="entry name" value="Sigma2 domain of RNA polymerase sigma factors"/>
    <property type="match status" value="1"/>
</dbReference>
<gene>
    <name evidence="7" type="ORF">AL504_22645</name>
</gene>
<feature type="domain" description="RNA polymerase sigma factor 70 region 4 type 2" evidence="6">
    <location>
        <begin position="109"/>
        <end position="161"/>
    </location>
</feature>
<comment type="similarity">
    <text evidence="1">Belongs to the sigma-70 factor family. ECF subfamily.</text>
</comment>
<dbReference type="InterPro" id="IPR036388">
    <property type="entry name" value="WH-like_DNA-bd_sf"/>
</dbReference>
<feature type="domain" description="RNA polymerase sigma-70 region 2" evidence="5">
    <location>
        <begin position="13"/>
        <end position="78"/>
    </location>
</feature>
<evidence type="ECO:0000256" key="2">
    <source>
        <dbReference type="ARBA" id="ARBA00023015"/>
    </source>
</evidence>
<evidence type="ECO:0000256" key="3">
    <source>
        <dbReference type="ARBA" id="ARBA00023082"/>
    </source>
</evidence>
<dbReference type="PANTHER" id="PTHR43133:SF63">
    <property type="entry name" value="RNA POLYMERASE SIGMA FACTOR FECI-RELATED"/>
    <property type="match status" value="1"/>
</dbReference>
<dbReference type="InterPro" id="IPR013249">
    <property type="entry name" value="RNA_pol_sigma70_r4_t2"/>
</dbReference>
<dbReference type="Gene3D" id="1.10.1740.10">
    <property type="match status" value="1"/>
</dbReference>
<organism evidence="7 8">
    <name type="scientific">Alcaligenes xylosoxydans xylosoxydans</name>
    <name type="common">Achromobacter xylosoxidans</name>
    <dbReference type="NCBI Taxonomy" id="85698"/>
    <lineage>
        <taxon>Bacteria</taxon>
        <taxon>Pseudomonadati</taxon>
        <taxon>Pseudomonadota</taxon>
        <taxon>Betaproteobacteria</taxon>
        <taxon>Burkholderiales</taxon>
        <taxon>Alcaligenaceae</taxon>
        <taxon>Achromobacter</taxon>
    </lineage>
</organism>
<dbReference type="Pfam" id="PF08281">
    <property type="entry name" value="Sigma70_r4_2"/>
    <property type="match status" value="1"/>
</dbReference>
<dbReference type="RefSeq" id="WP_061073257.1">
    <property type="nucleotide sequence ID" value="NZ_CP014060.2"/>
</dbReference>
<dbReference type="InterPro" id="IPR039425">
    <property type="entry name" value="RNA_pol_sigma-70-like"/>
</dbReference>
<dbReference type="InterPro" id="IPR014284">
    <property type="entry name" value="RNA_pol_sigma-70_dom"/>
</dbReference>
<dbReference type="InterPro" id="IPR013325">
    <property type="entry name" value="RNA_pol_sigma_r2"/>
</dbReference>
<dbReference type="GO" id="GO:0006352">
    <property type="term" value="P:DNA-templated transcription initiation"/>
    <property type="evidence" value="ECO:0007669"/>
    <property type="project" value="InterPro"/>
</dbReference>
<dbReference type="InterPro" id="IPR007627">
    <property type="entry name" value="RNA_pol_sigma70_r2"/>
</dbReference>
<keyword evidence="2" id="KW-0805">Transcription regulation</keyword>
<dbReference type="NCBIfam" id="TIGR02937">
    <property type="entry name" value="sigma70-ECF"/>
    <property type="match status" value="1"/>
</dbReference>
<dbReference type="Gene3D" id="1.10.10.10">
    <property type="entry name" value="Winged helix-like DNA-binding domain superfamily/Winged helix DNA-binding domain"/>
    <property type="match status" value="1"/>
</dbReference>
<evidence type="ECO:0000313" key="7">
    <source>
        <dbReference type="EMBL" id="AMG38581.1"/>
    </source>
</evidence>
<dbReference type="Proteomes" id="UP000060602">
    <property type="component" value="Chromosome"/>
</dbReference>
<dbReference type="Pfam" id="PF04542">
    <property type="entry name" value="Sigma70_r2"/>
    <property type="match status" value="1"/>
</dbReference>
<evidence type="ECO:0000259" key="6">
    <source>
        <dbReference type="Pfam" id="PF08281"/>
    </source>
</evidence>
<dbReference type="PANTHER" id="PTHR43133">
    <property type="entry name" value="RNA POLYMERASE ECF-TYPE SIGMA FACTO"/>
    <property type="match status" value="1"/>
</dbReference>
<protein>
    <submittedName>
        <fullName evidence="7">RNA polymerase subunit sigma</fullName>
    </submittedName>
</protein>